<evidence type="ECO:0000313" key="1">
    <source>
        <dbReference type="EMBL" id="SFC66909.1"/>
    </source>
</evidence>
<protein>
    <recommendedName>
        <fullName evidence="3">DUF5007 domain-containing protein</fullName>
    </recommendedName>
</protein>
<sequence>MVLINKKMKKIKLYQWLTVIVFIALYSCQEEGITDGYLSNDIRYETNPFVVRQGEIRSSPPLSVYGSTAPVEVELLDIRRVGSEETAEAWLQDYPTPIWVGAMDPEVDTTLAAILENKIETRDLPVFRIEEIGGRIMISSQTWNVEPGEYTIDVRVSNSAGSRVVEDATTIIVEQGQDYRLGFQESFFTSVNQPQGWIWRPLEVEVNFDPSGSNKIILKWMDKNGDFFNPSEGEVINGWTEGWRHYFQENTPWGYELTDEAMIFEFPYPPFPSNPQAWVYSYRIPSQFISEYGEEWFADMDFNTRLHDIRVYKDGTYTFIIKCNDIERRDPNAPDPIVEESEVEGE</sequence>
<accession>A0A1I1L1I8</accession>
<proteinExistence type="predicted"/>
<keyword evidence="2" id="KW-1185">Reference proteome</keyword>
<dbReference type="PROSITE" id="PS51257">
    <property type="entry name" value="PROKAR_LIPOPROTEIN"/>
    <property type="match status" value="1"/>
</dbReference>
<dbReference type="Proteomes" id="UP000199438">
    <property type="component" value="Unassembled WGS sequence"/>
</dbReference>
<dbReference type="EMBL" id="FOKV01000007">
    <property type="protein sequence ID" value="SFC66909.1"/>
    <property type="molecule type" value="Genomic_DNA"/>
</dbReference>
<organism evidence="1 2">
    <name type="scientific">Zunongwangia mangrovi</name>
    <dbReference type="NCBI Taxonomy" id="1334022"/>
    <lineage>
        <taxon>Bacteria</taxon>
        <taxon>Pseudomonadati</taxon>
        <taxon>Bacteroidota</taxon>
        <taxon>Flavobacteriia</taxon>
        <taxon>Flavobacteriales</taxon>
        <taxon>Flavobacteriaceae</taxon>
        <taxon>Zunongwangia</taxon>
    </lineage>
</organism>
<reference evidence="2" key="1">
    <citation type="submission" date="2016-10" db="EMBL/GenBank/DDBJ databases">
        <authorList>
            <person name="Varghese N."/>
            <person name="Submissions S."/>
        </authorList>
    </citation>
    <scope>NUCLEOTIDE SEQUENCE [LARGE SCALE GENOMIC DNA]</scope>
    <source>
        <strain evidence="2">DSM 24499</strain>
    </source>
</reference>
<name>A0A1I1L1I8_9FLAO</name>
<evidence type="ECO:0008006" key="3">
    <source>
        <dbReference type="Google" id="ProtNLM"/>
    </source>
</evidence>
<evidence type="ECO:0000313" key="2">
    <source>
        <dbReference type="Proteomes" id="UP000199438"/>
    </source>
</evidence>
<dbReference type="STRING" id="1334022.SAMN04487907_1079"/>
<gene>
    <name evidence="1" type="ORF">SAMN04487907_1079</name>
</gene>
<dbReference type="AlphaFoldDB" id="A0A1I1L1I8"/>